<dbReference type="PANTHER" id="PTHR30151:SF0">
    <property type="entry name" value="ABC TRANSPORTER PERMEASE PROTEIN MJ0413-RELATED"/>
    <property type="match status" value="1"/>
</dbReference>
<dbReference type="SUPFAM" id="SSF161098">
    <property type="entry name" value="MetI-like"/>
    <property type="match status" value="1"/>
</dbReference>
<evidence type="ECO:0000313" key="10">
    <source>
        <dbReference type="Proteomes" id="UP001165652"/>
    </source>
</evidence>
<comment type="caution">
    <text evidence="9">The sequence shown here is derived from an EMBL/GenBank/DDBJ whole genome shotgun (WGS) entry which is preliminary data.</text>
</comment>
<feature type="domain" description="ABC transmembrane type-1" evidence="8">
    <location>
        <begin position="77"/>
        <end position="257"/>
    </location>
</feature>
<evidence type="ECO:0000256" key="3">
    <source>
        <dbReference type="ARBA" id="ARBA00022475"/>
    </source>
</evidence>
<dbReference type="EMBL" id="JAQQLI010000005">
    <property type="protein sequence ID" value="MDC7785077.1"/>
    <property type="molecule type" value="Genomic_DNA"/>
</dbReference>
<evidence type="ECO:0000256" key="5">
    <source>
        <dbReference type="ARBA" id="ARBA00022989"/>
    </source>
</evidence>
<feature type="transmembrane region" description="Helical" evidence="7">
    <location>
        <begin position="208"/>
        <end position="228"/>
    </location>
</feature>
<feature type="transmembrane region" description="Helical" evidence="7">
    <location>
        <begin position="25"/>
        <end position="45"/>
    </location>
</feature>
<keyword evidence="2 7" id="KW-0813">Transport</keyword>
<sequence>MVDLASQNLSLDASGRSRRARRKPLPRWIISTGTIVALLVAWEIFGRDINPVFGSYPSAIAVAGWELVASGELVRALAESIQPFVLGYAMSVVVGVPLGLVLGRFRTVEAALGLLVTGGYAMPLVALVPLLVLWLGLGFWVKVAVIFLMCVFPIAINTWLGVKVVPKPLIEVGRAFVAPDLVILRRIVLPATLPYIMAGLKLSVGRGVVAMVIAEFFTAISGLGGIIINAANAFDTARMFVPIVVLMVLATLLNALVGTIERRVAPWQAEMAGNHD</sequence>
<evidence type="ECO:0000256" key="2">
    <source>
        <dbReference type="ARBA" id="ARBA00022448"/>
    </source>
</evidence>
<comment type="subcellular location">
    <subcellularLocation>
        <location evidence="1 7">Cell membrane</location>
        <topology evidence="1 7">Multi-pass membrane protein</topology>
    </subcellularLocation>
</comment>
<evidence type="ECO:0000256" key="1">
    <source>
        <dbReference type="ARBA" id="ARBA00004651"/>
    </source>
</evidence>
<feature type="transmembrane region" description="Helical" evidence="7">
    <location>
        <begin position="81"/>
        <end position="102"/>
    </location>
</feature>
<dbReference type="CDD" id="cd06261">
    <property type="entry name" value="TM_PBP2"/>
    <property type="match status" value="1"/>
</dbReference>
<proteinExistence type="inferred from homology"/>
<gene>
    <name evidence="9" type="ORF">PQJ73_05220</name>
</gene>
<keyword evidence="3" id="KW-1003">Cell membrane</keyword>
<dbReference type="PANTHER" id="PTHR30151">
    <property type="entry name" value="ALKANE SULFONATE ABC TRANSPORTER-RELATED, MEMBRANE SUBUNIT"/>
    <property type="match status" value="1"/>
</dbReference>
<protein>
    <submittedName>
        <fullName evidence="9">ABC transporter permease subunit</fullName>
    </submittedName>
</protein>
<keyword evidence="6 7" id="KW-0472">Membrane</keyword>
<comment type="similarity">
    <text evidence="7">Belongs to the binding-protein-dependent transport system permease family.</text>
</comment>
<keyword evidence="10" id="KW-1185">Reference proteome</keyword>
<evidence type="ECO:0000313" key="9">
    <source>
        <dbReference type="EMBL" id="MDC7785077.1"/>
    </source>
</evidence>
<evidence type="ECO:0000256" key="7">
    <source>
        <dbReference type="RuleBase" id="RU363032"/>
    </source>
</evidence>
<reference evidence="9" key="1">
    <citation type="journal article" date="2023" name="Microbiol Resour">
        <title>Genome Sequences of Rhodoplanes serenus and Two Thermotolerant Strains, Rhodoplanes tepidamans and 'Rhodoplanes cryptolactis,' Further Refine the Genus.</title>
        <authorList>
            <person name="Rayyan A.A."/>
            <person name="Kyndt J.A."/>
        </authorList>
    </citation>
    <scope>NUCLEOTIDE SEQUENCE</scope>
    <source>
        <strain evidence="9">DSM 9987</strain>
    </source>
</reference>
<keyword evidence="4 7" id="KW-0812">Transmembrane</keyword>
<dbReference type="Proteomes" id="UP001165652">
    <property type="component" value="Unassembled WGS sequence"/>
</dbReference>
<dbReference type="RefSeq" id="WP_272775926.1">
    <property type="nucleotide sequence ID" value="NZ_JAQQLI010000005.1"/>
</dbReference>
<dbReference type="Pfam" id="PF00528">
    <property type="entry name" value="BPD_transp_1"/>
    <property type="match status" value="1"/>
</dbReference>
<name>A0ABT5J6L3_RHOTP</name>
<dbReference type="Gene3D" id="1.10.3720.10">
    <property type="entry name" value="MetI-like"/>
    <property type="match status" value="1"/>
</dbReference>
<organism evidence="9 10">
    <name type="scientific">Rhodoplanes tepidamans</name>
    <name type="common">Rhodoplanes cryptolactis</name>
    <dbReference type="NCBI Taxonomy" id="200616"/>
    <lineage>
        <taxon>Bacteria</taxon>
        <taxon>Pseudomonadati</taxon>
        <taxon>Pseudomonadota</taxon>
        <taxon>Alphaproteobacteria</taxon>
        <taxon>Hyphomicrobiales</taxon>
        <taxon>Nitrobacteraceae</taxon>
        <taxon>Rhodoplanes</taxon>
    </lineage>
</organism>
<feature type="transmembrane region" description="Helical" evidence="7">
    <location>
        <begin position="240"/>
        <end position="260"/>
    </location>
</feature>
<evidence type="ECO:0000259" key="8">
    <source>
        <dbReference type="PROSITE" id="PS50928"/>
    </source>
</evidence>
<dbReference type="PROSITE" id="PS50928">
    <property type="entry name" value="ABC_TM1"/>
    <property type="match status" value="1"/>
</dbReference>
<accession>A0ABT5J6L3</accession>
<feature type="transmembrane region" description="Helical" evidence="7">
    <location>
        <begin position="143"/>
        <end position="162"/>
    </location>
</feature>
<keyword evidence="5 7" id="KW-1133">Transmembrane helix</keyword>
<dbReference type="InterPro" id="IPR035906">
    <property type="entry name" value="MetI-like_sf"/>
</dbReference>
<evidence type="ECO:0000256" key="6">
    <source>
        <dbReference type="ARBA" id="ARBA00023136"/>
    </source>
</evidence>
<reference evidence="9" key="2">
    <citation type="submission" date="2023-02" db="EMBL/GenBank/DDBJ databases">
        <authorList>
            <person name="Rayyan A."/>
            <person name="Meyer T."/>
            <person name="Kyndt J.A."/>
        </authorList>
    </citation>
    <scope>NUCLEOTIDE SEQUENCE</scope>
    <source>
        <strain evidence="9">DSM 9987</strain>
    </source>
</reference>
<feature type="transmembrane region" description="Helical" evidence="7">
    <location>
        <begin position="114"/>
        <end position="137"/>
    </location>
</feature>
<evidence type="ECO:0000256" key="4">
    <source>
        <dbReference type="ARBA" id="ARBA00022692"/>
    </source>
</evidence>
<dbReference type="InterPro" id="IPR000515">
    <property type="entry name" value="MetI-like"/>
</dbReference>